<proteinExistence type="predicted"/>
<keyword evidence="2" id="KW-0472">Membrane</keyword>
<feature type="region of interest" description="Disordered" evidence="1">
    <location>
        <begin position="56"/>
        <end position="93"/>
    </location>
</feature>
<evidence type="ECO:0000313" key="4">
    <source>
        <dbReference type="EMBL" id="UQT57179.1"/>
    </source>
</evidence>
<feature type="compositionally biased region" description="Low complexity" evidence="1">
    <location>
        <begin position="64"/>
        <end position="82"/>
    </location>
</feature>
<gene>
    <name evidence="4" type="ORF">M4V62_19875</name>
</gene>
<evidence type="ECO:0000313" key="5">
    <source>
        <dbReference type="Proteomes" id="UP000829992"/>
    </source>
</evidence>
<evidence type="ECO:0000256" key="3">
    <source>
        <dbReference type="SAM" id="SignalP"/>
    </source>
</evidence>
<protein>
    <recommendedName>
        <fullName evidence="6">Gram-positive cocci surface proteins LPxTG domain-containing protein</fullName>
    </recommendedName>
</protein>
<reference evidence="4 5" key="1">
    <citation type="submission" date="2022-05" db="EMBL/GenBank/DDBJ databases">
        <authorList>
            <person name="Zhou X."/>
            <person name="Li K."/>
            <person name="Man Y."/>
        </authorList>
    </citation>
    <scope>NUCLEOTIDE SEQUENCE [LARGE SCALE GENOMIC DNA]</scope>
    <source>
        <strain evidence="4 5">MS405</strain>
    </source>
</reference>
<evidence type="ECO:0000256" key="2">
    <source>
        <dbReference type="SAM" id="Phobius"/>
    </source>
</evidence>
<dbReference type="EMBL" id="CP097289">
    <property type="protein sequence ID" value="UQT57179.1"/>
    <property type="molecule type" value="Genomic_DNA"/>
</dbReference>
<dbReference type="RefSeq" id="WP_249588595.1">
    <property type="nucleotide sequence ID" value="NZ_BAAAQL010000015.1"/>
</dbReference>
<dbReference type="Proteomes" id="UP000829992">
    <property type="component" value="Chromosome"/>
</dbReference>
<keyword evidence="2" id="KW-1133">Transmembrane helix</keyword>
<evidence type="ECO:0008006" key="6">
    <source>
        <dbReference type="Google" id="ProtNLM"/>
    </source>
</evidence>
<feature type="chain" id="PRO_5047311915" description="Gram-positive cocci surface proteins LPxTG domain-containing protein" evidence="3">
    <location>
        <begin position="26"/>
        <end position="126"/>
    </location>
</feature>
<accession>A0ABY4PVD1</accession>
<organism evidence="4 5">
    <name type="scientific">Streptomyces durmitorensis</name>
    <dbReference type="NCBI Taxonomy" id="319947"/>
    <lineage>
        <taxon>Bacteria</taxon>
        <taxon>Bacillati</taxon>
        <taxon>Actinomycetota</taxon>
        <taxon>Actinomycetes</taxon>
        <taxon>Kitasatosporales</taxon>
        <taxon>Streptomycetaceae</taxon>
        <taxon>Streptomyces</taxon>
    </lineage>
</organism>
<feature type="transmembrane region" description="Helical" evidence="2">
    <location>
        <begin position="99"/>
        <end position="121"/>
    </location>
</feature>
<keyword evidence="3" id="KW-0732">Signal</keyword>
<name>A0ABY4PVD1_9ACTN</name>
<sequence>MGRRGSLVATVAAGVLAGLAGPATAASAATGFEDGRAAHTVTYAVDFGAEGTAEGPGALVGGLSTTAPPSATSSTSSTSSTPGTDEEDRGTIADTGAGVLPWITAVAAGALGVGAVVFAMIRRRSE</sequence>
<keyword evidence="5" id="KW-1185">Reference proteome</keyword>
<keyword evidence="2" id="KW-0812">Transmembrane</keyword>
<evidence type="ECO:0000256" key="1">
    <source>
        <dbReference type="SAM" id="MobiDB-lite"/>
    </source>
</evidence>
<feature type="signal peptide" evidence="3">
    <location>
        <begin position="1"/>
        <end position="25"/>
    </location>
</feature>